<proteinExistence type="predicted"/>
<evidence type="ECO:0000256" key="2">
    <source>
        <dbReference type="ARBA" id="ARBA00022840"/>
    </source>
</evidence>
<dbReference type="AlphaFoldDB" id="A0A2I1K4L8"/>
<feature type="domain" description="Helicase C-terminal" evidence="5">
    <location>
        <begin position="317"/>
        <end position="464"/>
    </location>
</feature>
<name>A0A2I1K4L8_9LACT</name>
<dbReference type="GO" id="GO:0003677">
    <property type="term" value="F:DNA binding"/>
    <property type="evidence" value="ECO:0007669"/>
    <property type="project" value="UniProtKB-KW"/>
</dbReference>
<evidence type="ECO:0000313" key="7">
    <source>
        <dbReference type="Proteomes" id="UP000234384"/>
    </source>
</evidence>
<dbReference type="GO" id="GO:0043138">
    <property type="term" value="F:3'-5' DNA helicase activity"/>
    <property type="evidence" value="ECO:0007669"/>
    <property type="project" value="TreeGrafter"/>
</dbReference>
<dbReference type="Pfam" id="PF00270">
    <property type="entry name" value="DEAD"/>
    <property type="match status" value="1"/>
</dbReference>
<evidence type="ECO:0000313" key="6">
    <source>
        <dbReference type="EMBL" id="PKY90598.1"/>
    </source>
</evidence>
<dbReference type="PANTHER" id="PTHR30580">
    <property type="entry name" value="PRIMOSOMAL PROTEIN N"/>
    <property type="match status" value="1"/>
</dbReference>
<comment type="caution">
    <text evidence="6">The sequence shown here is derived from an EMBL/GenBank/DDBJ whole genome shotgun (WGS) entry which is preliminary data.</text>
</comment>
<dbReference type="SMART" id="SM00487">
    <property type="entry name" value="DEXDc"/>
    <property type="match status" value="1"/>
</dbReference>
<dbReference type="Proteomes" id="UP000234384">
    <property type="component" value="Unassembled WGS sequence"/>
</dbReference>
<keyword evidence="2" id="KW-0067">ATP-binding</keyword>
<evidence type="ECO:0000256" key="3">
    <source>
        <dbReference type="ARBA" id="ARBA00023125"/>
    </source>
</evidence>
<dbReference type="SUPFAM" id="SSF52540">
    <property type="entry name" value="P-loop containing nucleoside triphosphate hydrolases"/>
    <property type="match status" value="1"/>
</dbReference>
<protein>
    <recommendedName>
        <fullName evidence="8">DNA/RNA helicase</fullName>
    </recommendedName>
</protein>
<organism evidence="6 7">
    <name type="scientific">Falseniella ignava</name>
    <dbReference type="NCBI Taxonomy" id="137730"/>
    <lineage>
        <taxon>Bacteria</taxon>
        <taxon>Bacillati</taxon>
        <taxon>Bacillota</taxon>
        <taxon>Bacilli</taxon>
        <taxon>Lactobacillales</taxon>
        <taxon>Aerococcaceae</taxon>
        <taxon>Falseniella</taxon>
    </lineage>
</organism>
<dbReference type="GO" id="GO:0005524">
    <property type="term" value="F:ATP binding"/>
    <property type="evidence" value="ECO:0007669"/>
    <property type="project" value="UniProtKB-KW"/>
</dbReference>
<dbReference type="PANTHER" id="PTHR30580:SF1">
    <property type="entry name" value="COMF OPERON PROTEIN 1"/>
    <property type="match status" value="1"/>
</dbReference>
<dbReference type="SMART" id="SM00490">
    <property type="entry name" value="HELICc"/>
    <property type="match status" value="1"/>
</dbReference>
<dbReference type="Gene3D" id="3.40.50.300">
    <property type="entry name" value="P-loop containing nucleotide triphosphate hydrolases"/>
    <property type="match status" value="2"/>
</dbReference>
<evidence type="ECO:0000256" key="1">
    <source>
        <dbReference type="ARBA" id="ARBA00022741"/>
    </source>
</evidence>
<dbReference type="PROSITE" id="PS51194">
    <property type="entry name" value="HELICASE_CTER"/>
    <property type="match status" value="1"/>
</dbReference>
<accession>A0A2I1K4L8</accession>
<keyword evidence="3" id="KW-0238">DNA-binding</keyword>
<dbReference type="EMBL" id="PKHE01000001">
    <property type="protein sequence ID" value="PKY90598.1"/>
    <property type="molecule type" value="Genomic_DNA"/>
</dbReference>
<evidence type="ECO:0008006" key="8">
    <source>
        <dbReference type="Google" id="ProtNLM"/>
    </source>
</evidence>
<dbReference type="GO" id="GO:0006310">
    <property type="term" value="P:DNA recombination"/>
    <property type="evidence" value="ECO:0007669"/>
    <property type="project" value="TreeGrafter"/>
</dbReference>
<dbReference type="PROSITE" id="PS51192">
    <property type="entry name" value="HELICASE_ATP_BIND_1"/>
    <property type="match status" value="1"/>
</dbReference>
<gene>
    <name evidence="6" type="ORF">CYJ57_00030</name>
</gene>
<dbReference type="InterPro" id="IPR014001">
    <property type="entry name" value="Helicase_ATP-bd"/>
</dbReference>
<dbReference type="GO" id="GO:0006302">
    <property type="term" value="P:double-strand break repair"/>
    <property type="evidence" value="ECO:0007669"/>
    <property type="project" value="TreeGrafter"/>
</dbReference>
<dbReference type="InterPro" id="IPR027417">
    <property type="entry name" value="P-loop_NTPase"/>
</dbReference>
<dbReference type="RefSeq" id="WP_101953586.1">
    <property type="nucleotide sequence ID" value="NZ_PKHE01000001.1"/>
</dbReference>
<dbReference type="GO" id="GO:0006270">
    <property type="term" value="P:DNA replication initiation"/>
    <property type="evidence" value="ECO:0007669"/>
    <property type="project" value="TreeGrafter"/>
</dbReference>
<feature type="domain" description="Helicase ATP-binding" evidence="4">
    <location>
        <begin position="130"/>
        <end position="282"/>
    </location>
</feature>
<keyword evidence="1" id="KW-0547">Nucleotide-binding</keyword>
<sequence length="464" mass="52951">MLSIDYELQGCELTMDEIVRFLNLPKQQKSEIPELESSQVVIKYPAVEATTSGGYRCLRCSNTDSARFFQHEVYSRLIYCLECLTLGRMSLSTQLYYWPSLPSDPNPTIRCAWQGHYSPAQHQAAHQLIDQLSDVTRADLVHAVTGSGKTEIIYPLIEHQLQQGKRTALASPRIDVVLELAPRLAQAFPQVEIQLMYGGSEETYRYAPLVISTTHQLLRFKHAFDLIIVDEVDAFPYVNSEMLHYAVQKANRPQGKCVFLTATPDAKLQQQIANHEVNSILIPARYHRHRLPEPQFVWLGDWRRAIQRRDRWSHLANHLQSFLHLSGVKLIFLPSIPMAEALFDWLRELDTSVRLACVHAQDVDRKEKVLQLREGELDGLITTTILERGVTFPQCHVFVVGAEHPQFNMSSLVQISGRVGRRPDYPTGTLIFGHFGRSKSMVQAREEIQQMNQLAIEKGMLANE</sequence>
<evidence type="ECO:0000259" key="5">
    <source>
        <dbReference type="PROSITE" id="PS51194"/>
    </source>
</evidence>
<dbReference type="InterPro" id="IPR001650">
    <property type="entry name" value="Helicase_C-like"/>
</dbReference>
<reference evidence="6 7" key="1">
    <citation type="submission" date="2017-12" db="EMBL/GenBank/DDBJ databases">
        <title>Phylogenetic diversity of female urinary microbiome.</title>
        <authorList>
            <person name="Thomas-White K."/>
            <person name="Wolfe A.J."/>
        </authorList>
    </citation>
    <scope>NUCLEOTIDE SEQUENCE [LARGE SCALE GENOMIC DNA]</scope>
    <source>
        <strain evidence="6 7">UMB0898</strain>
    </source>
</reference>
<dbReference type="OrthoDB" id="2077914at2"/>
<evidence type="ECO:0000259" key="4">
    <source>
        <dbReference type="PROSITE" id="PS51192"/>
    </source>
</evidence>
<dbReference type="InterPro" id="IPR011545">
    <property type="entry name" value="DEAD/DEAH_box_helicase_dom"/>
</dbReference>
<dbReference type="Pfam" id="PF00271">
    <property type="entry name" value="Helicase_C"/>
    <property type="match status" value="1"/>
</dbReference>